<evidence type="ECO:0000313" key="4">
    <source>
        <dbReference type="Proteomes" id="UP000002051"/>
    </source>
</evidence>
<reference evidence="5" key="4">
    <citation type="journal article" date="2018" name="Nat. Plants">
        <title>Whole-genome landscape of Medicago truncatula symbiotic genes.</title>
        <authorList>
            <person name="Pecrix Y."/>
            <person name="Staton S.E."/>
            <person name="Sallet E."/>
            <person name="Lelandais-Briere C."/>
            <person name="Moreau S."/>
            <person name="Carrere S."/>
            <person name="Blein T."/>
            <person name="Jardinaud M.F."/>
            <person name="Latrasse D."/>
            <person name="Zouine M."/>
            <person name="Zahm M."/>
            <person name="Kreplak J."/>
            <person name="Mayjonade B."/>
            <person name="Satge C."/>
            <person name="Perez M."/>
            <person name="Cauet S."/>
            <person name="Marande W."/>
            <person name="Chantry-Darmon C."/>
            <person name="Lopez-Roques C."/>
            <person name="Bouchez O."/>
            <person name="Berard A."/>
            <person name="Debelle F."/>
            <person name="Munos S."/>
            <person name="Bendahmane A."/>
            <person name="Berges H."/>
            <person name="Niebel A."/>
            <person name="Buitink J."/>
            <person name="Frugier F."/>
            <person name="Benhamed M."/>
            <person name="Crespi M."/>
            <person name="Gouzy J."/>
            <person name="Gamas P."/>
        </authorList>
    </citation>
    <scope>NUCLEOTIDE SEQUENCE [LARGE SCALE GENOMIC DNA]</scope>
    <source>
        <strain evidence="5">cv. Jemalong A17</strain>
    </source>
</reference>
<evidence type="ECO:0000313" key="3">
    <source>
        <dbReference type="EnsemblPlants" id="KEH19550"/>
    </source>
</evidence>
<keyword evidence="4" id="KW-1185">Reference proteome</keyword>
<dbReference type="GO" id="GO:0005776">
    <property type="term" value="C:autophagosome"/>
    <property type="evidence" value="ECO:0000318"/>
    <property type="project" value="GO_Central"/>
</dbReference>
<dbReference type="InterPro" id="IPR053273">
    <property type="entry name" value="CST_Regulator"/>
</dbReference>
<dbReference type="HOGENOM" id="CLU_052133_1_0_1"/>
<dbReference type="AlphaFoldDB" id="A0A072U178"/>
<reference evidence="1 4" key="1">
    <citation type="journal article" date="2011" name="Nature">
        <title>The Medicago genome provides insight into the evolution of rhizobial symbioses.</title>
        <authorList>
            <person name="Young N.D."/>
            <person name="Debelle F."/>
            <person name="Oldroyd G.E."/>
            <person name="Geurts R."/>
            <person name="Cannon S.B."/>
            <person name="Udvardi M.K."/>
            <person name="Benedito V.A."/>
            <person name="Mayer K.F."/>
            <person name="Gouzy J."/>
            <person name="Schoof H."/>
            <person name="Van de Peer Y."/>
            <person name="Proost S."/>
            <person name="Cook D.R."/>
            <person name="Meyers B.C."/>
            <person name="Spannagl M."/>
            <person name="Cheung F."/>
            <person name="De Mita S."/>
            <person name="Krishnakumar V."/>
            <person name="Gundlach H."/>
            <person name="Zhou S."/>
            <person name="Mudge J."/>
            <person name="Bharti A.K."/>
            <person name="Murray J.D."/>
            <person name="Naoumkina M.A."/>
            <person name="Rosen B."/>
            <person name="Silverstein K.A."/>
            <person name="Tang H."/>
            <person name="Rombauts S."/>
            <person name="Zhao P.X."/>
            <person name="Zhou P."/>
            <person name="Barbe V."/>
            <person name="Bardou P."/>
            <person name="Bechner M."/>
            <person name="Bellec A."/>
            <person name="Berger A."/>
            <person name="Berges H."/>
            <person name="Bidwell S."/>
            <person name="Bisseling T."/>
            <person name="Choisne N."/>
            <person name="Couloux A."/>
            <person name="Denny R."/>
            <person name="Deshpande S."/>
            <person name="Dai X."/>
            <person name="Doyle J.J."/>
            <person name="Dudez A.M."/>
            <person name="Farmer A.D."/>
            <person name="Fouteau S."/>
            <person name="Franken C."/>
            <person name="Gibelin C."/>
            <person name="Gish J."/>
            <person name="Goldstein S."/>
            <person name="Gonzalez A.J."/>
            <person name="Green P.J."/>
            <person name="Hallab A."/>
            <person name="Hartog M."/>
            <person name="Hua A."/>
            <person name="Humphray S.J."/>
            <person name="Jeong D.H."/>
            <person name="Jing Y."/>
            <person name="Jocker A."/>
            <person name="Kenton S.M."/>
            <person name="Kim D.J."/>
            <person name="Klee K."/>
            <person name="Lai H."/>
            <person name="Lang C."/>
            <person name="Lin S."/>
            <person name="Macmil S.L."/>
            <person name="Magdelenat G."/>
            <person name="Matthews L."/>
            <person name="McCorrison J."/>
            <person name="Monaghan E.L."/>
            <person name="Mun J.H."/>
            <person name="Najar F.Z."/>
            <person name="Nicholson C."/>
            <person name="Noirot C."/>
            <person name="O'Bleness M."/>
            <person name="Paule C.R."/>
            <person name="Poulain J."/>
            <person name="Prion F."/>
            <person name="Qin B."/>
            <person name="Qu C."/>
            <person name="Retzel E.F."/>
            <person name="Riddle C."/>
            <person name="Sallet E."/>
            <person name="Samain S."/>
            <person name="Samson N."/>
            <person name="Sanders I."/>
            <person name="Saurat O."/>
            <person name="Scarpelli C."/>
            <person name="Schiex T."/>
            <person name="Segurens B."/>
            <person name="Severin A.J."/>
            <person name="Sherrier D.J."/>
            <person name="Shi R."/>
            <person name="Sims S."/>
            <person name="Singer S.R."/>
            <person name="Sinharoy S."/>
            <person name="Sterck L."/>
            <person name="Viollet A."/>
            <person name="Wang B.B."/>
            <person name="Wang K."/>
            <person name="Wang M."/>
            <person name="Wang X."/>
            <person name="Warfsmann J."/>
            <person name="Weissenbach J."/>
            <person name="White D.D."/>
            <person name="White J.D."/>
            <person name="Wiley G.B."/>
            <person name="Wincker P."/>
            <person name="Xing Y."/>
            <person name="Yang L."/>
            <person name="Yao Z."/>
            <person name="Ying F."/>
            <person name="Zhai J."/>
            <person name="Zhou L."/>
            <person name="Zuber A."/>
            <person name="Denarie J."/>
            <person name="Dixon R.A."/>
            <person name="May G.D."/>
            <person name="Schwartz D.C."/>
            <person name="Rogers J."/>
            <person name="Quetier F."/>
            <person name="Town C.D."/>
            <person name="Roe B.A."/>
        </authorList>
    </citation>
    <scope>NUCLEOTIDE SEQUENCE [LARGE SCALE GENOMIC DNA]</scope>
    <source>
        <strain evidence="1">A17</strain>
        <strain evidence="3 4">cv. Jemalong A17</strain>
    </source>
</reference>
<gene>
    <name evidence="3" type="primary">25502526</name>
    <name evidence="1" type="ordered locus">MTR_8g463800</name>
    <name evidence="2" type="ORF">MtrunA17_Chr8g0360531</name>
</gene>
<dbReference type="PANTHER" id="PTHR34659">
    <property type="entry name" value="BNAA05G11610D PROTEIN"/>
    <property type="match status" value="1"/>
</dbReference>
<protein>
    <submittedName>
        <fullName evidence="1 3">Uncharacterized protein</fullName>
    </submittedName>
</protein>
<sequence length="483" mass="54036">MNLKVKGINWVGNIYHKFESVCHEVDGIVGQDTAKYLENRVQNVGDSVKKLYSGVVHELLPFPTLSSPTKYETHTFSLKNNVGLSVIKLAGGVEDNDKNNNRVEENPANNFIESLQDSNVIDLVNEQQVGNLPGKHELVNQVSGETCSDSLELEDSFVTQEEVADDSREIFVLENEILHARIEETANKSTSKLLNLMSLKEYEPVEFSMHSQFHSGSSDSACGVSMRMEVNVEQDSCLIVEEDNMSSSSAEVLDFTSVGETKLTKSYLFDESSDVDKGDTDILAYVSPAVSFASCKQPYITEIGTSYVESSVVSDGPYSESLESYPFEIESDKSNSGDVALCISDNSMAQVKESHDGIISSCRCQSMESNDESRSIKLKLEDIQLNYDTKREDSGIFVNDRELYAVSCRIQKLRSYKKRIQDAFSSKKRLAKDYEQLAIWFGDADIEPGQDLPPTLRRFNSRTYVNSTNLQVQQASETEWELL</sequence>
<dbReference type="EMBL" id="CM001224">
    <property type="protein sequence ID" value="KEH19550.1"/>
    <property type="molecule type" value="Genomic_DNA"/>
</dbReference>
<dbReference type="KEGG" id="mtr:25502526"/>
<dbReference type="Proteomes" id="UP000002051">
    <property type="component" value="Chromosome 8"/>
</dbReference>
<reference evidence="1 4" key="2">
    <citation type="journal article" date="2014" name="BMC Genomics">
        <title>An improved genome release (version Mt4.0) for the model legume Medicago truncatula.</title>
        <authorList>
            <person name="Tang H."/>
            <person name="Krishnakumar V."/>
            <person name="Bidwell S."/>
            <person name="Rosen B."/>
            <person name="Chan A."/>
            <person name="Zhou S."/>
            <person name="Gentzbittel L."/>
            <person name="Childs K.L."/>
            <person name="Yandell M."/>
            <person name="Gundlach H."/>
            <person name="Mayer K.F."/>
            <person name="Schwartz D.C."/>
            <person name="Town C.D."/>
        </authorList>
    </citation>
    <scope>GENOME REANNOTATION</scope>
    <source>
        <strain evidence="1">A17</strain>
        <strain evidence="3 4">cv. Jemalong A17</strain>
    </source>
</reference>
<reference evidence="3" key="3">
    <citation type="submission" date="2015-04" db="UniProtKB">
        <authorList>
            <consortium name="EnsemblPlants"/>
        </authorList>
    </citation>
    <scope>IDENTIFICATION</scope>
    <source>
        <strain evidence="3">cv. Jemalong A17</strain>
    </source>
</reference>
<evidence type="ECO:0000313" key="5">
    <source>
        <dbReference type="Proteomes" id="UP000265566"/>
    </source>
</evidence>
<dbReference type="EMBL" id="PSQE01000008">
    <property type="protein sequence ID" value="RHN40941.1"/>
    <property type="molecule type" value="Genomic_DNA"/>
</dbReference>
<dbReference type="ExpressionAtlas" id="A0A072U178">
    <property type="expression patterns" value="differential"/>
</dbReference>
<proteinExistence type="predicted"/>
<evidence type="ECO:0000313" key="2">
    <source>
        <dbReference type="EMBL" id="RHN40941.1"/>
    </source>
</evidence>
<dbReference type="Proteomes" id="UP000265566">
    <property type="component" value="Chromosome 8"/>
</dbReference>
<organism evidence="1 4">
    <name type="scientific">Medicago truncatula</name>
    <name type="common">Barrel medic</name>
    <name type="synonym">Medicago tribuloides</name>
    <dbReference type="NCBI Taxonomy" id="3880"/>
    <lineage>
        <taxon>Eukaryota</taxon>
        <taxon>Viridiplantae</taxon>
        <taxon>Streptophyta</taxon>
        <taxon>Embryophyta</taxon>
        <taxon>Tracheophyta</taxon>
        <taxon>Spermatophyta</taxon>
        <taxon>Magnoliopsida</taxon>
        <taxon>eudicotyledons</taxon>
        <taxon>Gunneridae</taxon>
        <taxon>Pentapetalae</taxon>
        <taxon>rosids</taxon>
        <taxon>fabids</taxon>
        <taxon>Fabales</taxon>
        <taxon>Fabaceae</taxon>
        <taxon>Papilionoideae</taxon>
        <taxon>50 kb inversion clade</taxon>
        <taxon>NPAAA clade</taxon>
        <taxon>Hologalegina</taxon>
        <taxon>IRL clade</taxon>
        <taxon>Trifolieae</taxon>
        <taxon>Medicago</taxon>
    </lineage>
</organism>
<accession>A0A072U178</accession>
<reference evidence="2" key="5">
    <citation type="journal article" date="2018" name="Nat. Plants">
        <title>Whole-genome landscape of Medicago truncatula symbiotic genes.</title>
        <authorList>
            <person name="Pecrix Y."/>
            <person name="Gamas P."/>
            <person name="Carrere S."/>
        </authorList>
    </citation>
    <scope>NUCLEOTIDE SEQUENCE</scope>
    <source>
        <tissue evidence="2">Leaves</tissue>
    </source>
</reference>
<dbReference type="GO" id="GO:0006950">
    <property type="term" value="P:response to stress"/>
    <property type="evidence" value="ECO:0000318"/>
    <property type="project" value="GO_Central"/>
</dbReference>
<dbReference type="PANTHER" id="PTHR34659:SF1">
    <property type="entry name" value="PROTEIN EGT2"/>
    <property type="match status" value="1"/>
</dbReference>
<dbReference type="STRING" id="3880.A0A072U178"/>
<dbReference type="GO" id="GO:0061908">
    <property type="term" value="C:phagophore"/>
    <property type="evidence" value="ECO:0000318"/>
    <property type="project" value="GO_Central"/>
</dbReference>
<dbReference type="EnsemblPlants" id="KEH19550">
    <property type="protein sequence ID" value="KEH19550"/>
    <property type="gene ID" value="MTR_8g463800"/>
</dbReference>
<evidence type="ECO:0000313" key="1">
    <source>
        <dbReference type="EMBL" id="KEH19550.1"/>
    </source>
</evidence>
<name>A0A072U178_MEDTR</name>
<dbReference type="Gramene" id="rna47189">
    <property type="protein sequence ID" value="RHN40941.1"/>
    <property type="gene ID" value="gene47189"/>
</dbReference>
<dbReference type="OrthoDB" id="1644512at2759"/>